<evidence type="ECO:0000313" key="1">
    <source>
        <dbReference type="EMBL" id="GFQ72365.1"/>
    </source>
</evidence>
<comment type="caution">
    <text evidence="1">The sequence shown here is derived from an EMBL/GenBank/DDBJ whole genome shotgun (WGS) entry which is preliminary data.</text>
</comment>
<keyword evidence="2" id="KW-1185">Reference proteome</keyword>
<accession>A0A8X6KCZ8</accession>
<dbReference type="AlphaFoldDB" id="A0A8X6KCZ8"/>
<reference evidence="1" key="1">
    <citation type="submission" date="2020-07" db="EMBL/GenBank/DDBJ databases">
        <title>Multicomponent nature underlies the extraordinary mechanical properties of spider dragline silk.</title>
        <authorList>
            <person name="Kono N."/>
            <person name="Nakamura H."/>
            <person name="Mori M."/>
            <person name="Yoshida Y."/>
            <person name="Ohtoshi R."/>
            <person name="Malay A.D."/>
            <person name="Moran D.A.P."/>
            <person name="Tomita M."/>
            <person name="Numata K."/>
            <person name="Arakawa K."/>
        </authorList>
    </citation>
    <scope>NUCLEOTIDE SEQUENCE</scope>
</reference>
<dbReference type="Proteomes" id="UP000887116">
    <property type="component" value="Unassembled WGS sequence"/>
</dbReference>
<organism evidence="1 2">
    <name type="scientific">Trichonephila clavata</name>
    <name type="common">Joro spider</name>
    <name type="synonym">Nephila clavata</name>
    <dbReference type="NCBI Taxonomy" id="2740835"/>
    <lineage>
        <taxon>Eukaryota</taxon>
        <taxon>Metazoa</taxon>
        <taxon>Ecdysozoa</taxon>
        <taxon>Arthropoda</taxon>
        <taxon>Chelicerata</taxon>
        <taxon>Arachnida</taxon>
        <taxon>Araneae</taxon>
        <taxon>Araneomorphae</taxon>
        <taxon>Entelegynae</taxon>
        <taxon>Araneoidea</taxon>
        <taxon>Nephilidae</taxon>
        <taxon>Trichonephila</taxon>
    </lineage>
</organism>
<gene>
    <name evidence="1" type="primary">TV42_01730</name>
    <name evidence="1" type="ORF">TNCT_507081</name>
</gene>
<dbReference type="EMBL" id="BMAO01021165">
    <property type="protein sequence ID" value="GFQ72365.1"/>
    <property type="molecule type" value="Genomic_DNA"/>
</dbReference>
<proteinExistence type="predicted"/>
<sequence>MTLQMAVFMMNKVNTPKISAILNEYNLSQIPEMHCYLRYKNKVIDITFPDYSPLLELIDEERIGPEHLGDYKVIKHKQFIDNWLIKNPYISYDSEQIFKIRELCIKSLEEL</sequence>
<protein>
    <submittedName>
        <fullName evidence="1">Uncharacterized protein</fullName>
    </submittedName>
</protein>
<name>A0A8X6KCZ8_TRICU</name>
<evidence type="ECO:0000313" key="2">
    <source>
        <dbReference type="Proteomes" id="UP000887116"/>
    </source>
</evidence>